<feature type="domain" description="HTH lysR-type" evidence="9">
    <location>
        <begin position="8"/>
        <end position="65"/>
    </location>
</feature>
<evidence type="ECO:0000256" key="7">
    <source>
        <dbReference type="ARBA" id="ARBA00023159"/>
    </source>
</evidence>
<keyword evidence="4" id="KW-0678">Repressor</keyword>
<dbReference type="PANTHER" id="PTHR30118:SF6">
    <property type="entry name" value="HTH-TYPE TRANSCRIPTIONAL REGULATOR LEUO"/>
    <property type="match status" value="1"/>
</dbReference>
<dbReference type="PANTHER" id="PTHR30118">
    <property type="entry name" value="HTH-TYPE TRANSCRIPTIONAL REGULATOR LEUO-RELATED"/>
    <property type="match status" value="1"/>
</dbReference>
<dbReference type="OrthoDB" id="8339333at2"/>
<dbReference type="Proteomes" id="UP000248134">
    <property type="component" value="Unassembled WGS sequence"/>
</dbReference>
<comment type="caution">
    <text evidence="10">The sequence shown here is derived from an EMBL/GenBank/DDBJ whole genome shotgun (WGS) entry which is preliminary data.</text>
</comment>
<dbReference type="Gene3D" id="3.40.190.10">
    <property type="entry name" value="Periplasmic binding protein-like II"/>
    <property type="match status" value="2"/>
</dbReference>
<keyword evidence="6" id="KW-0238">DNA-binding</keyword>
<dbReference type="InterPro" id="IPR037402">
    <property type="entry name" value="YidZ_PBP2"/>
</dbReference>
<evidence type="ECO:0000313" key="11">
    <source>
        <dbReference type="Proteomes" id="UP000248134"/>
    </source>
</evidence>
<comment type="similarity">
    <text evidence="2">Belongs to the LysR transcriptional regulatory family.</text>
</comment>
<dbReference type="InterPro" id="IPR036390">
    <property type="entry name" value="WH_DNA-bd_sf"/>
</dbReference>
<dbReference type="InterPro" id="IPR036388">
    <property type="entry name" value="WH-like_DNA-bd_sf"/>
</dbReference>
<evidence type="ECO:0000256" key="1">
    <source>
        <dbReference type="ARBA" id="ARBA00003502"/>
    </source>
</evidence>
<evidence type="ECO:0000256" key="3">
    <source>
        <dbReference type="ARBA" id="ARBA00022458"/>
    </source>
</evidence>
<dbReference type="Pfam" id="PF03466">
    <property type="entry name" value="LysR_substrate"/>
    <property type="match status" value="1"/>
</dbReference>
<dbReference type="PROSITE" id="PS50931">
    <property type="entry name" value="HTH_LYSR"/>
    <property type="match status" value="1"/>
</dbReference>
<dbReference type="SUPFAM" id="SSF53850">
    <property type="entry name" value="Periplasmic binding protein-like II"/>
    <property type="match status" value="1"/>
</dbReference>
<dbReference type="Gene3D" id="1.10.10.10">
    <property type="entry name" value="Winged helix-like DNA-binding domain superfamily/Winged helix DNA-binding domain"/>
    <property type="match status" value="1"/>
</dbReference>
<dbReference type="SUPFAM" id="SSF46785">
    <property type="entry name" value="Winged helix' DNA-binding domain"/>
    <property type="match status" value="1"/>
</dbReference>
<organism evidence="10 11">
    <name type="scientific">Rhodopseudomonas palustris</name>
    <dbReference type="NCBI Taxonomy" id="1076"/>
    <lineage>
        <taxon>Bacteria</taxon>
        <taxon>Pseudomonadati</taxon>
        <taxon>Pseudomonadota</taxon>
        <taxon>Alphaproteobacteria</taxon>
        <taxon>Hyphomicrobiales</taxon>
        <taxon>Nitrobacteraceae</taxon>
        <taxon>Rhodopseudomonas</taxon>
    </lineage>
</organism>
<keyword evidence="3" id="KW-0536">Nodulation</keyword>
<keyword evidence="8" id="KW-0804">Transcription</keyword>
<dbReference type="InterPro" id="IPR005119">
    <property type="entry name" value="LysR_subst-bd"/>
</dbReference>
<dbReference type="InterPro" id="IPR050389">
    <property type="entry name" value="LysR-type_TF"/>
</dbReference>
<dbReference type="GO" id="GO:0003700">
    <property type="term" value="F:DNA-binding transcription factor activity"/>
    <property type="evidence" value="ECO:0007669"/>
    <property type="project" value="InterPro"/>
</dbReference>
<evidence type="ECO:0000256" key="6">
    <source>
        <dbReference type="ARBA" id="ARBA00023125"/>
    </source>
</evidence>
<name>A0A323UHH4_RHOPL</name>
<evidence type="ECO:0000256" key="2">
    <source>
        <dbReference type="ARBA" id="ARBA00009437"/>
    </source>
</evidence>
<dbReference type="Pfam" id="PF00126">
    <property type="entry name" value="HTH_1"/>
    <property type="match status" value="1"/>
</dbReference>
<proteinExistence type="inferred from homology"/>
<dbReference type="CDD" id="cd08417">
    <property type="entry name" value="PBP2_Nitroaromatics_like"/>
    <property type="match status" value="1"/>
</dbReference>
<protein>
    <submittedName>
        <fullName evidence="10">LysR family transcriptional regulator</fullName>
    </submittedName>
</protein>
<keyword evidence="5" id="KW-0805">Transcription regulation</keyword>
<evidence type="ECO:0000256" key="8">
    <source>
        <dbReference type="ARBA" id="ARBA00023163"/>
    </source>
</evidence>
<evidence type="ECO:0000259" key="9">
    <source>
        <dbReference type="PROSITE" id="PS50931"/>
    </source>
</evidence>
<dbReference type="RefSeq" id="WP_110786157.1">
    <property type="nucleotide sequence ID" value="NZ_QKQS01000016.1"/>
</dbReference>
<evidence type="ECO:0000313" key="10">
    <source>
        <dbReference type="EMBL" id="PZA11759.1"/>
    </source>
</evidence>
<reference evidence="10 11" key="1">
    <citation type="submission" date="2018-06" db="EMBL/GenBank/DDBJ databases">
        <title>Draft Whole-Genome Sequence of the purple photosynthetic bacterium Rhodospeudomonas palustris XCP.</title>
        <authorList>
            <person name="Rayyan A."/>
            <person name="Meyer T.E."/>
            <person name="Kyndt J.A."/>
        </authorList>
    </citation>
    <scope>NUCLEOTIDE SEQUENCE [LARGE SCALE GENOMIC DNA]</scope>
    <source>
        <strain evidence="10 11">XCP</strain>
    </source>
</reference>
<dbReference type="PRINTS" id="PR00039">
    <property type="entry name" value="HTHLYSR"/>
</dbReference>
<evidence type="ECO:0000256" key="5">
    <source>
        <dbReference type="ARBA" id="ARBA00023015"/>
    </source>
</evidence>
<accession>A0A323UHH4</accession>
<comment type="function">
    <text evidence="1">NodD regulates the expression of the nodABCFE genes which encode other nodulation proteins. NodD is also a negative regulator of its own expression. Binds flavonoids as inducers.</text>
</comment>
<keyword evidence="7" id="KW-0010">Activator</keyword>
<dbReference type="GO" id="GO:0003677">
    <property type="term" value="F:DNA binding"/>
    <property type="evidence" value="ECO:0007669"/>
    <property type="project" value="UniProtKB-KW"/>
</dbReference>
<evidence type="ECO:0000256" key="4">
    <source>
        <dbReference type="ARBA" id="ARBA00022491"/>
    </source>
</evidence>
<gene>
    <name evidence="10" type="ORF">DNX69_11635</name>
</gene>
<sequence>MAINLRTIDLNLLVIFEALYATKNTSRAAERLGMSQPAVSNALARLRDLIGDPLFVRQSRGLKPTMKAQEVIGPVREALSVIGRQFVAGSSIDLSTYRRQFRIVITDPYEPIMMPPIVRVVAAEAPGVEIECIQPTAGFAELLREGSIDLACSVFPVDTTDLVVKSLGQTDFVIVSRRDHPAITKPLDRATFLTLPQITIGRELRGMTGIEKVHVTQNINRRTPYAAAKIWSIPPMVERTDLIAFLPRRFAEEVAGNFHLDLHEIPIEMELQHGYIMWHVNSEHDPGHRWLRESMLQAIHPGWGARPEPIQSTDHVAATPA</sequence>
<dbReference type="EMBL" id="QKQS01000016">
    <property type="protein sequence ID" value="PZA11759.1"/>
    <property type="molecule type" value="Genomic_DNA"/>
</dbReference>
<dbReference type="InterPro" id="IPR000847">
    <property type="entry name" value="LysR_HTH_N"/>
</dbReference>
<dbReference type="AlphaFoldDB" id="A0A323UHH4"/>